<reference evidence="2 3" key="1">
    <citation type="submission" date="2020-08" db="EMBL/GenBank/DDBJ databases">
        <title>A Genomic Blueprint of the Chicken Gut Microbiome.</title>
        <authorList>
            <person name="Gilroy R."/>
            <person name="Ravi A."/>
            <person name="Getino M."/>
            <person name="Pursley I."/>
            <person name="Horton D.L."/>
            <person name="Alikhan N.-F."/>
            <person name="Baker D."/>
            <person name="Gharbi K."/>
            <person name="Hall N."/>
            <person name="Watson M."/>
            <person name="Adriaenssens E.M."/>
            <person name="Foster-Nyarko E."/>
            <person name="Jarju S."/>
            <person name="Secka A."/>
            <person name="Antonio M."/>
            <person name="Oren A."/>
            <person name="Chaudhuri R."/>
            <person name="La Ragione R.M."/>
            <person name="Hildebrand F."/>
            <person name="Pallen M.J."/>
        </authorList>
    </citation>
    <scope>NUCLEOTIDE SEQUENCE [LARGE SCALE GENOMIC DNA]</scope>
    <source>
        <strain evidence="2 3">Sa2CUA9</strain>
    </source>
</reference>
<dbReference type="InterPro" id="IPR009061">
    <property type="entry name" value="DNA-bd_dom_put_sf"/>
</dbReference>
<proteinExistence type="predicted"/>
<sequence>MFQVPPTLLTTAEVAAMFQVDPKTVRDWADAGKLSMIQTTGGHRRYLRVEVEDLLHSRRKERDNGA</sequence>
<evidence type="ECO:0000313" key="2">
    <source>
        <dbReference type="EMBL" id="MBD7982914.1"/>
    </source>
</evidence>
<comment type="caution">
    <text evidence="2">The sequence shown here is derived from an EMBL/GenBank/DDBJ whole genome shotgun (WGS) entry which is preliminary data.</text>
</comment>
<evidence type="ECO:0000313" key="3">
    <source>
        <dbReference type="Proteomes" id="UP000655570"/>
    </source>
</evidence>
<dbReference type="SUPFAM" id="SSF46955">
    <property type="entry name" value="Putative DNA-binding domain"/>
    <property type="match status" value="1"/>
</dbReference>
<gene>
    <name evidence="2" type="ORF">H9641_19645</name>
</gene>
<dbReference type="InterPro" id="IPR048048">
    <property type="entry name" value="BldC-like"/>
</dbReference>
<dbReference type="NCBIfam" id="TIGR01764">
    <property type="entry name" value="excise"/>
    <property type="match status" value="1"/>
</dbReference>
<protein>
    <submittedName>
        <fullName evidence="2">BldC family transcriptional regulator</fullName>
    </submittedName>
</protein>
<accession>A0ABR8U4E4</accession>
<dbReference type="InterPro" id="IPR041657">
    <property type="entry name" value="HTH_17"/>
</dbReference>
<name>A0ABR8U4E4_9CELL</name>
<organism evidence="2 3">
    <name type="scientific">Oerskovia merdavium</name>
    <dbReference type="NCBI Taxonomy" id="2762227"/>
    <lineage>
        <taxon>Bacteria</taxon>
        <taxon>Bacillati</taxon>
        <taxon>Actinomycetota</taxon>
        <taxon>Actinomycetes</taxon>
        <taxon>Micrococcales</taxon>
        <taxon>Cellulomonadaceae</taxon>
        <taxon>Oerskovia</taxon>
    </lineage>
</organism>
<dbReference type="Gene3D" id="1.10.1660.10">
    <property type="match status" value="1"/>
</dbReference>
<dbReference type="InterPro" id="IPR010093">
    <property type="entry name" value="SinI_DNA-bd"/>
</dbReference>
<dbReference type="RefSeq" id="WP_191806094.1">
    <property type="nucleotide sequence ID" value="NZ_JACSQF010000034.1"/>
</dbReference>
<dbReference type="CDD" id="cd04762">
    <property type="entry name" value="HTH_MerR-trunc"/>
    <property type="match status" value="1"/>
</dbReference>
<evidence type="ECO:0000259" key="1">
    <source>
        <dbReference type="Pfam" id="PF12728"/>
    </source>
</evidence>
<keyword evidence="3" id="KW-1185">Reference proteome</keyword>
<dbReference type="Proteomes" id="UP000655570">
    <property type="component" value="Unassembled WGS sequence"/>
</dbReference>
<feature type="domain" description="Helix-turn-helix" evidence="1">
    <location>
        <begin position="8"/>
        <end position="58"/>
    </location>
</feature>
<dbReference type="EMBL" id="JACSQF010000034">
    <property type="protein sequence ID" value="MBD7982914.1"/>
    <property type="molecule type" value="Genomic_DNA"/>
</dbReference>
<dbReference type="NCBIfam" id="NF033787">
    <property type="entry name" value="HTH_BldC"/>
    <property type="match status" value="1"/>
</dbReference>
<dbReference type="Pfam" id="PF12728">
    <property type="entry name" value="HTH_17"/>
    <property type="match status" value="1"/>
</dbReference>